<dbReference type="Proteomes" id="UP000033901">
    <property type="component" value="Unassembled WGS sequence"/>
</dbReference>
<name>A0A0G1J5W3_9BACT</name>
<protein>
    <submittedName>
        <fullName evidence="1">Uncharacterized protein</fullName>
    </submittedName>
</protein>
<proteinExistence type="predicted"/>
<comment type="caution">
    <text evidence="1">The sequence shown here is derived from an EMBL/GenBank/DDBJ whole genome shotgun (WGS) entry which is preliminary data.</text>
</comment>
<evidence type="ECO:0000313" key="1">
    <source>
        <dbReference type="EMBL" id="KKT66728.1"/>
    </source>
</evidence>
<accession>A0A0G1J5W3</accession>
<evidence type="ECO:0000313" key="2">
    <source>
        <dbReference type="Proteomes" id="UP000033901"/>
    </source>
</evidence>
<organism evidence="1 2">
    <name type="scientific">Candidatus Curtissbacteria bacterium GW2011_GWC1_44_33</name>
    <dbReference type="NCBI Taxonomy" id="1618413"/>
    <lineage>
        <taxon>Bacteria</taxon>
        <taxon>Candidatus Curtissiibacteriota</taxon>
    </lineage>
</organism>
<reference evidence="1 2" key="1">
    <citation type="journal article" date="2015" name="Nature">
        <title>rRNA introns, odd ribosomes, and small enigmatic genomes across a large radiation of phyla.</title>
        <authorList>
            <person name="Brown C.T."/>
            <person name="Hug L.A."/>
            <person name="Thomas B.C."/>
            <person name="Sharon I."/>
            <person name="Castelle C.J."/>
            <person name="Singh A."/>
            <person name="Wilkins M.J."/>
            <person name="Williams K.H."/>
            <person name="Banfield J.F."/>
        </authorList>
    </citation>
    <scope>NUCLEOTIDE SEQUENCE [LARGE SCALE GENOMIC DNA]</scope>
</reference>
<dbReference type="AlphaFoldDB" id="A0A0G1J5W3"/>
<gene>
    <name evidence="1" type="ORF">UW61_C0022G0007</name>
</gene>
<dbReference type="EMBL" id="LCIZ01000022">
    <property type="protein sequence ID" value="KKT66728.1"/>
    <property type="molecule type" value="Genomic_DNA"/>
</dbReference>
<sequence>MSIEKVELVIENGRAKIISTGNEPQSFEFSTIEEVRDMAIRRSRMKKTTVYGEVNRDLIANIRIVHPGPKSGGNEDDPTTT</sequence>